<protein>
    <submittedName>
        <fullName evidence="1">Uncharacterized protein</fullName>
    </submittedName>
</protein>
<dbReference type="RefSeq" id="WP_002701838.1">
    <property type="nucleotide sequence ID" value="NZ_AAWS01000040.1"/>
</dbReference>
<name>A1ZUJ7_MICM2</name>
<evidence type="ECO:0000313" key="2">
    <source>
        <dbReference type="Proteomes" id="UP000004095"/>
    </source>
</evidence>
<reference evidence="1 2" key="1">
    <citation type="submission" date="2007-01" db="EMBL/GenBank/DDBJ databases">
        <authorList>
            <person name="Haygood M."/>
            <person name="Podell S."/>
            <person name="Anderson C."/>
            <person name="Hopkinson B."/>
            <person name="Roe K."/>
            <person name="Barbeau K."/>
            <person name="Gaasterland T."/>
            <person name="Ferriera S."/>
            <person name="Johnson J."/>
            <person name="Kravitz S."/>
            <person name="Beeson K."/>
            <person name="Sutton G."/>
            <person name="Rogers Y.-H."/>
            <person name="Friedman R."/>
            <person name="Frazier M."/>
            <person name="Venter J.C."/>
        </authorList>
    </citation>
    <scope>NUCLEOTIDE SEQUENCE [LARGE SCALE GENOMIC DNA]</scope>
    <source>
        <strain evidence="1 2">ATCC 23134</strain>
    </source>
</reference>
<accession>A1ZUJ7</accession>
<evidence type="ECO:0000313" key="1">
    <source>
        <dbReference type="EMBL" id="EAY26016.1"/>
    </source>
</evidence>
<keyword evidence="2" id="KW-1185">Reference proteome</keyword>
<sequence length="65" mass="7315">MGGIKSRGGFIPGKQGGGTIAFYSTAALNDDYAFMEEFFHAYQSEHYGYENMLRNCSKINLHSER</sequence>
<dbReference type="AlphaFoldDB" id="A1ZUJ7"/>
<organism evidence="1 2">
    <name type="scientific">Microscilla marina ATCC 23134</name>
    <dbReference type="NCBI Taxonomy" id="313606"/>
    <lineage>
        <taxon>Bacteria</taxon>
        <taxon>Pseudomonadati</taxon>
        <taxon>Bacteroidota</taxon>
        <taxon>Cytophagia</taxon>
        <taxon>Cytophagales</taxon>
        <taxon>Microscillaceae</taxon>
        <taxon>Microscilla</taxon>
    </lineage>
</organism>
<proteinExistence type="predicted"/>
<comment type="caution">
    <text evidence="1">The sequence shown here is derived from an EMBL/GenBank/DDBJ whole genome shotgun (WGS) entry which is preliminary data.</text>
</comment>
<dbReference type="Proteomes" id="UP000004095">
    <property type="component" value="Unassembled WGS sequence"/>
</dbReference>
<gene>
    <name evidence="1" type="ORF">M23134_07165</name>
</gene>
<dbReference type="EMBL" id="AAWS01000040">
    <property type="protein sequence ID" value="EAY26016.1"/>
    <property type="molecule type" value="Genomic_DNA"/>
</dbReference>